<keyword evidence="1" id="KW-1133">Transmembrane helix</keyword>
<comment type="caution">
    <text evidence="2">The sequence shown here is derived from an EMBL/GenBank/DDBJ whole genome shotgun (WGS) entry which is preliminary data.</text>
</comment>
<proteinExistence type="predicted"/>
<dbReference type="Proteomes" id="UP000732378">
    <property type="component" value="Unassembled WGS sequence"/>
</dbReference>
<evidence type="ECO:0000256" key="1">
    <source>
        <dbReference type="SAM" id="Phobius"/>
    </source>
</evidence>
<name>A0ABS2MAR2_9ACTN</name>
<evidence type="ECO:0008006" key="4">
    <source>
        <dbReference type="Google" id="ProtNLM"/>
    </source>
</evidence>
<dbReference type="RefSeq" id="WP_264675533.1">
    <property type="nucleotide sequence ID" value="NZ_CAXICV010000010.1"/>
</dbReference>
<organism evidence="2 3">
    <name type="scientific">Nocardioides salarius</name>
    <dbReference type="NCBI Taxonomy" id="374513"/>
    <lineage>
        <taxon>Bacteria</taxon>
        <taxon>Bacillati</taxon>
        <taxon>Actinomycetota</taxon>
        <taxon>Actinomycetes</taxon>
        <taxon>Propionibacteriales</taxon>
        <taxon>Nocardioidaceae</taxon>
        <taxon>Nocardioides</taxon>
    </lineage>
</organism>
<accession>A0ABS2MAR2</accession>
<keyword evidence="1" id="KW-0812">Transmembrane</keyword>
<keyword evidence="1" id="KW-0472">Membrane</keyword>
<sequence length="41" mass="4411">MHPRAVLLLPALAEQRLGVASVLLLAALVLLVAGLLLLRRR</sequence>
<evidence type="ECO:0000313" key="3">
    <source>
        <dbReference type="Proteomes" id="UP000732378"/>
    </source>
</evidence>
<dbReference type="EMBL" id="JAFBBZ010000001">
    <property type="protein sequence ID" value="MBM7508278.1"/>
    <property type="molecule type" value="Genomic_DNA"/>
</dbReference>
<gene>
    <name evidence="2" type="ORF">JOE61_002092</name>
</gene>
<reference evidence="2 3" key="1">
    <citation type="submission" date="2021-01" db="EMBL/GenBank/DDBJ databases">
        <title>Sequencing the genomes of 1000 actinobacteria strains.</title>
        <authorList>
            <person name="Klenk H.-P."/>
        </authorList>
    </citation>
    <scope>NUCLEOTIDE SEQUENCE [LARGE SCALE GENOMIC DNA]</scope>
    <source>
        <strain evidence="2 3">DSM 18239</strain>
    </source>
</reference>
<protein>
    <recommendedName>
        <fullName evidence="4">LPXTG cell wall anchor domain-containing protein</fullName>
    </recommendedName>
</protein>
<keyword evidence="3" id="KW-1185">Reference proteome</keyword>
<feature type="transmembrane region" description="Helical" evidence="1">
    <location>
        <begin position="17"/>
        <end position="38"/>
    </location>
</feature>
<evidence type="ECO:0000313" key="2">
    <source>
        <dbReference type="EMBL" id="MBM7508278.1"/>
    </source>
</evidence>